<dbReference type="PANTHER" id="PTHR11011:SF116">
    <property type="entry name" value="FATTY ACYL-COA REDUCTASE CG5065-RELATED"/>
    <property type="match status" value="1"/>
</dbReference>
<dbReference type="OrthoDB" id="6605455at2759"/>
<proteinExistence type="inferred from homology"/>
<keyword evidence="3 4" id="KW-0443">Lipid metabolism</keyword>
<dbReference type="GO" id="GO:0035336">
    <property type="term" value="P:long-chain fatty-acyl-CoA metabolic process"/>
    <property type="evidence" value="ECO:0007669"/>
    <property type="project" value="TreeGrafter"/>
</dbReference>
<comment type="catalytic activity">
    <reaction evidence="4">
        <text>a long-chain fatty acyl-CoA + 2 NADPH + 2 H(+) = a long-chain primary fatty alcohol + 2 NADP(+) + CoA</text>
        <dbReference type="Rhea" id="RHEA:52716"/>
        <dbReference type="ChEBI" id="CHEBI:15378"/>
        <dbReference type="ChEBI" id="CHEBI:57287"/>
        <dbReference type="ChEBI" id="CHEBI:57783"/>
        <dbReference type="ChEBI" id="CHEBI:58349"/>
        <dbReference type="ChEBI" id="CHEBI:77396"/>
        <dbReference type="ChEBI" id="CHEBI:83139"/>
        <dbReference type="EC" id="1.2.1.84"/>
    </reaction>
</comment>
<reference evidence="7" key="1">
    <citation type="submission" date="2022-01" db="EMBL/GenBank/DDBJ databases">
        <authorList>
            <person name="King R."/>
        </authorList>
    </citation>
    <scope>NUCLEOTIDE SEQUENCE</scope>
</reference>
<protein>
    <recommendedName>
        <fullName evidence="4">Fatty acyl-CoA reductase</fullName>
        <ecNumber evidence="4">1.2.1.84</ecNumber>
    </recommendedName>
</protein>
<feature type="domain" description="Thioester reductase (TE)" evidence="6">
    <location>
        <begin position="48"/>
        <end position="318"/>
    </location>
</feature>
<name>A0A9P0HQ89_NEZVI</name>
<dbReference type="Gene3D" id="3.40.50.720">
    <property type="entry name" value="NAD(P)-binding Rossmann-like Domain"/>
    <property type="match status" value="1"/>
</dbReference>
<evidence type="ECO:0000256" key="4">
    <source>
        <dbReference type="RuleBase" id="RU363097"/>
    </source>
</evidence>
<evidence type="ECO:0000313" key="7">
    <source>
        <dbReference type="EMBL" id="CAH1406259.1"/>
    </source>
</evidence>
<evidence type="ECO:0000259" key="6">
    <source>
        <dbReference type="Pfam" id="PF07993"/>
    </source>
</evidence>
<dbReference type="GO" id="GO:0080019">
    <property type="term" value="F:alcohol-forming very long-chain fatty acyl-CoA reductase activity"/>
    <property type="evidence" value="ECO:0007669"/>
    <property type="project" value="InterPro"/>
</dbReference>
<evidence type="ECO:0000256" key="3">
    <source>
        <dbReference type="ARBA" id="ARBA00023098"/>
    </source>
</evidence>
<dbReference type="InterPro" id="IPR013120">
    <property type="entry name" value="FAR_NAD-bd"/>
</dbReference>
<dbReference type="GO" id="GO:0005777">
    <property type="term" value="C:peroxisome"/>
    <property type="evidence" value="ECO:0007669"/>
    <property type="project" value="TreeGrafter"/>
</dbReference>
<feature type="transmembrane region" description="Helical" evidence="4">
    <location>
        <begin position="382"/>
        <end position="405"/>
    </location>
</feature>
<dbReference type="EMBL" id="OV725082">
    <property type="protein sequence ID" value="CAH1406259.1"/>
    <property type="molecule type" value="Genomic_DNA"/>
</dbReference>
<comment type="similarity">
    <text evidence="1 4">Belongs to the fatty acyl-CoA reductase family.</text>
</comment>
<evidence type="ECO:0000256" key="2">
    <source>
        <dbReference type="ARBA" id="ARBA00022516"/>
    </source>
</evidence>
<evidence type="ECO:0000313" key="8">
    <source>
        <dbReference type="Proteomes" id="UP001152798"/>
    </source>
</evidence>
<dbReference type="SUPFAM" id="SSF51735">
    <property type="entry name" value="NAD(P)-binding Rossmann-fold domains"/>
    <property type="match status" value="1"/>
</dbReference>
<keyword evidence="4" id="KW-1133">Transmembrane helix</keyword>
<keyword evidence="4" id="KW-0812">Transmembrane</keyword>
<keyword evidence="4" id="KW-0560">Oxidoreductase</keyword>
<dbReference type="InterPro" id="IPR033640">
    <property type="entry name" value="FAR_C"/>
</dbReference>
<dbReference type="EC" id="1.2.1.84" evidence="4"/>
<comment type="function">
    <text evidence="4">Catalyzes the reduction of fatty acyl-CoA to fatty alcohols.</text>
</comment>
<keyword evidence="4" id="KW-0472">Membrane</keyword>
<dbReference type="CDD" id="cd05236">
    <property type="entry name" value="FAR-N_SDR_e"/>
    <property type="match status" value="1"/>
</dbReference>
<accession>A0A9P0HQ89</accession>
<evidence type="ECO:0000259" key="5">
    <source>
        <dbReference type="Pfam" id="PF03015"/>
    </source>
</evidence>
<gene>
    <name evidence="7" type="ORF">NEZAVI_LOCUS14243</name>
</gene>
<evidence type="ECO:0000256" key="1">
    <source>
        <dbReference type="ARBA" id="ARBA00005928"/>
    </source>
</evidence>
<dbReference type="Proteomes" id="UP001152798">
    <property type="component" value="Chromosome 6"/>
</dbReference>
<feature type="domain" description="Fatty acyl-CoA reductase C-terminal" evidence="5">
    <location>
        <begin position="392"/>
        <end position="485"/>
    </location>
</feature>
<dbReference type="Pfam" id="PF07993">
    <property type="entry name" value="NAD_binding_4"/>
    <property type="match status" value="1"/>
</dbReference>
<keyword evidence="2 4" id="KW-0444">Lipid biosynthesis</keyword>
<dbReference type="AlphaFoldDB" id="A0A9P0HQ89"/>
<dbReference type="Pfam" id="PF03015">
    <property type="entry name" value="Sterile"/>
    <property type="match status" value="1"/>
</dbReference>
<dbReference type="GO" id="GO:0102965">
    <property type="term" value="F:alcohol-forming long-chain fatty acyl-CoA reductase activity"/>
    <property type="evidence" value="ECO:0007669"/>
    <property type="project" value="UniProtKB-EC"/>
</dbReference>
<keyword evidence="4" id="KW-0521">NADP</keyword>
<feature type="transmembrane region" description="Helical" evidence="4">
    <location>
        <begin position="508"/>
        <end position="540"/>
    </location>
</feature>
<dbReference type="InterPro" id="IPR026055">
    <property type="entry name" value="FAR"/>
</dbReference>
<dbReference type="InterPro" id="IPR036291">
    <property type="entry name" value="NAD(P)-bd_dom_sf"/>
</dbReference>
<organism evidence="7 8">
    <name type="scientific">Nezara viridula</name>
    <name type="common">Southern green stink bug</name>
    <name type="synonym">Cimex viridulus</name>
    <dbReference type="NCBI Taxonomy" id="85310"/>
    <lineage>
        <taxon>Eukaryota</taxon>
        <taxon>Metazoa</taxon>
        <taxon>Ecdysozoa</taxon>
        <taxon>Arthropoda</taxon>
        <taxon>Hexapoda</taxon>
        <taxon>Insecta</taxon>
        <taxon>Pterygota</taxon>
        <taxon>Neoptera</taxon>
        <taxon>Paraneoptera</taxon>
        <taxon>Hemiptera</taxon>
        <taxon>Heteroptera</taxon>
        <taxon>Panheteroptera</taxon>
        <taxon>Pentatomomorpha</taxon>
        <taxon>Pentatomoidea</taxon>
        <taxon>Pentatomidae</taxon>
        <taxon>Pentatominae</taxon>
        <taxon>Nezara</taxon>
    </lineage>
</organism>
<keyword evidence="8" id="KW-1185">Reference proteome</keyword>
<sequence length="546" mass="63038">MRKLEISIPNISTPSQNYNITGARMAQEMDKKNIMSIPEYFAGQSVFVTGGTGLMGKVLIEKILRSCPDVSKIYLLIRPKRGVPIEERWSQITQLPLFEKLRTERPEALKKMFLIPGNINEEDLNISEEHKKMLQENVTIIYHVAALIQFTDSMSEALIQNARGTLGMLELGKTIKNLKVFVHVSTAYCNFNKPCDDVTEEVHPCCQDWKVMMKVLKTEPNTLNPLREKLLCGHPNPYTWSKSIGEQMVNEYRQFFPVIIMRPGVVSATDNDPIPSWNDATNACFSMSYLMGLGILRVFKATKDDYQDLIPVDTAIKAFLIAPWKLHLTGPQTRTDVYTCTTASEEIITYEEMESMIPRFIKNYPSKNILWPPSCYHVTDPFLHFIAFFFLQLVPGAILDLLLFLGGKKPKFTAINKIIINAYRVGNGIIDNKVKFPNKRFKELTKYLKEEDIKDFGFTIKYSGEEKINYLMKQVVAFFKYYIKEDMSEENIKKNKERYERIKMVHSIVMNIVGFIFTWYLMFGILRVVLIISNSLVYIFQTMKIL</sequence>
<dbReference type="PANTHER" id="PTHR11011">
    <property type="entry name" value="MALE STERILITY PROTEIN 2-RELATED"/>
    <property type="match status" value="1"/>
</dbReference>